<dbReference type="SUPFAM" id="SSF53720">
    <property type="entry name" value="ALDH-like"/>
    <property type="match status" value="1"/>
</dbReference>
<feature type="domain" description="Aldehyde dehydrogenase" evidence="5">
    <location>
        <begin position="61"/>
        <end position="530"/>
    </location>
</feature>
<evidence type="ECO:0000313" key="7">
    <source>
        <dbReference type="Proteomes" id="UP000467130"/>
    </source>
</evidence>
<keyword evidence="2" id="KW-0560">Oxidoreductase</keyword>
<accession>A0A7I7Q9C2</accession>
<dbReference type="InterPro" id="IPR016161">
    <property type="entry name" value="Ald_DH/histidinol_DH"/>
</dbReference>
<sequence>MVSMPGSTLARTTTTGNPPCQGQSPVTRICKYPLTYANDTQGHPMTTQIPHFIDGKRVAGRSTRTADVFNPSTGEVQAKVPLASAADVDAAVASAVEAQKGWASMNPQRRARVMMKFVELVNKNTDELAELLSLEHGKTVPDARGDIQRGIEVIEFCIGIPHLLKGDYSEGAGPGIDVYSLRLPLGVVAGITPFNFPAMIPLWKAGPALACGNAFVLKPSERDPSVPVRLAELFLEAGLPPGVFQVVHGDKEAVDAILHHPSIKAVGFVGSSDIAHYIYSTAAAHDKRSQCFGGAKNHMIVMPDADLDQAVDALTGAGYGSAGERCMAISVAVPVGEQTADRLRARLVERINQLRVGHSLDPKADYGPLVTEAAVARVRNYIDQGVAAGAEIVIDGRDRRSDDLTFGDANLEGGFFIGPTLFDHVTTDMSIYTDEIFGPVLCIVRAHDYEEGLRLPSEHEYGNGVAIFTRDGDAARDFVSRVEVGMVGVNVPIPVPVAYHTFGGWKRSGFGDLNQHGPQSIQFYTKTKTVTSRWPSGIKDGAEFVIPTMD</sequence>
<dbReference type="CDD" id="cd07085">
    <property type="entry name" value="ALDH_F6_MMSDH"/>
    <property type="match status" value="1"/>
</dbReference>
<evidence type="ECO:0000313" key="6">
    <source>
        <dbReference type="EMBL" id="BBY22626.1"/>
    </source>
</evidence>
<dbReference type="KEGG" id="msto:MSTO_28310"/>
<keyword evidence="7" id="KW-1185">Reference proteome</keyword>
<dbReference type="InterPro" id="IPR010061">
    <property type="entry name" value="MeMal-semiAld_DH"/>
</dbReference>
<dbReference type="Gene3D" id="3.40.309.10">
    <property type="entry name" value="Aldehyde Dehydrogenase, Chain A, domain 2"/>
    <property type="match status" value="1"/>
</dbReference>
<dbReference type="Gene3D" id="3.40.605.10">
    <property type="entry name" value="Aldehyde Dehydrogenase, Chain A, domain 1"/>
    <property type="match status" value="1"/>
</dbReference>
<evidence type="ECO:0000256" key="3">
    <source>
        <dbReference type="ARBA" id="ARBA00023027"/>
    </source>
</evidence>
<evidence type="ECO:0000259" key="5">
    <source>
        <dbReference type="Pfam" id="PF00171"/>
    </source>
</evidence>
<gene>
    <name evidence="6" type="primary">mmsA_1</name>
    <name evidence="6" type="ORF">MSTO_28310</name>
</gene>
<dbReference type="PROSITE" id="PS00070">
    <property type="entry name" value="ALDEHYDE_DEHYDR_CYS"/>
    <property type="match status" value="1"/>
</dbReference>
<dbReference type="InterPro" id="IPR015590">
    <property type="entry name" value="Aldehyde_DH_dom"/>
</dbReference>
<evidence type="ECO:0000256" key="1">
    <source>
        <dbReference type="ARBA" id="ARBA00013048"/>
    </source>
</evidence>
<dbReference type="EC" id="1.2.1.27" evidence="1"/>
<dbReference type="GO" id="GO:0004491">
    <property type="term" value="F:methylmalonate-semialdehyde dehydrogenase (acylating, NAD) activity"/>
    <property type="evidence" value="ECO:0007669"/>
    <property type="project" value="UniProtKB-EC"/>
</dbReference>
<dbReference type="PANTHER" id="PTHR43866:SF4">
    <property type="entry name" value="MALONATE-SEMIALDEHYDE DEHYDROGENASE"/>
    <property type="match status" value="1"/>
</dbReference>
<proteinExistence type="predicted"/>
<dbReference type="PANTHER" id="PTHR43866">
    <property type="entry name" value="MALONATE-SEMIALDEHYDE DEHYDROGENASE"/>
    <property type="match status" value="1"/>
</dbReference>
<dbReference type="NCBIfam" id="TIGR01722">
    <property type="entry name" value="MMSDH"/>
    <property type="match status" value="1"/>
</dbReference>
<keyword evidence="3" id="KW-0520">NAD</keyword>
<dbReference type="GO" id="GO:0006210">
    <property type="term" value="P:thymine catabolic process"/>
    <property type="evidence" value="ECO:0007669"/>
    <property type="project" value="TreeGrafter"/>
</dbReference>
<dbReference type="Pfam" id="PF00171">
    <property type="entry name" value="Aldedh"/>
    <property type="match status" value="1"/>
</dbReference>
<protein>
    <recommendedName>
        <fullName evidence="1">methylmalonate-semialdehyde dehydrogenase (CoA acylating)</fullName>
        <ecNumber evidence="1">1.2.1.27</ecNumber>
    </recommendedName>
</protein>
<dbReference type="InterPro" id="IPR016163">
    <property type="entry name" value="Ald_DH_C"/>
</dbReference>
<organism evidence="6 7">
    <name type="scientific">Mycobacterium stomatepiae</name>
    <dbReference type="NCBI Taxonomy" id="470076"/>
    <lineage>
        <taxon>Bacteria</taxon>
        <taxon>Bacillati</taxon>
        <taxon>Actinomycetota</taxon>
        <taxon>Actinomycetes</taxon>
        <taxon>Mycobacteriales</taxon>
        <taxon>Mycobacteriaceae</taxon>
        <taxon>Mycobacterium</taxon>
        <taxon>Mycobacterium simiae complex</taxon>
    </lineage>
</organism>
<dbReference type="InterPro" id="IPR016162">
    <property type="entry name" value="Ald_DH_N"/>
</dbReference>
<dbReference type="FunFam" id="3.40.309.10:FF:000002">
    <property type="entry name" value="Methylmalonate-semialdehyde dehydrogenase (Acylating)"/>
    <property type="match status" value="1"/>
</dbReference>
<feature type="region of interest" description="Disordered" evidence="4">
    <location>
        <begin position="1"/>
        <end position="23"/>
    </location>
</feature>
<reference evidence="6 7" key="1">
    <citation type="journal article" date="2019" name="Emerg. Microbes Infect.">
        <title>Comprehensive subspecies identification of 175 nontuberculous mycobacteria species based on 7547 genomic profiles.</title>
        <authorList>
            <person name="Matsumoto Y."/>
            <person name="Kinjo T."/>
            <person name="Motooka D."/>
            <person name="Nabeya D."/>
            <person name="Jung N."/>
            <person name="Uechi K."/>
            <person name="Horii T."/>
            <person name="Iida T."/>
            <person name="Fujita J."/>
            <person name="Nakamura S."/>
        </authorList>
    </citation>
    <scope>NUCLEOTIDE SEQUENCE [LARGE SCALE GENOMIC DNA]</scope>
    <source>
        <strain evidence="6 7">JCM 17783</strain>
    </source>
</reference>
<evidence type="ECO:0000256" key="2">
    <source>
        <dbReference type="ARBA" id="ARBA00023002"/>
    </source>
</evidence>
<dbReference type="InterPro" id="IPR016160">
    <property type="entry name" value="Ald_DH_CS_CYS"/>
</dbReference>
<dbReference type="FunFam" id="3.40.605.10:FF:000003">
    <property type="entry name" value="Methylmalonate-semialdehyde dehydrogenase [acylating]"/>
    <property type="match status" value="1"/>
</dbReference>
<dbReference type="AlphaFoldDB" id="A0A7I7Q9C2"/>
<evidence type="ECO:0000256" key="4">
    <source>
        <dbReference type="SAM" id="MobiDB-lite"/>
    </source>
</evidence>
<dbReference type="Proteomes" id="UP000467130">
    <property type="component" value="Chromosome"/>
</dbReference>
<dbReference type="EMBL" id="AP022587">
    <property type="protein sequence ID" value="BBY22626.1"/>
    <property type="molecule type" value="Genomic_DNA"/>
</dbReference>
<name>A0A7I7Q9C2_9MYCO</name>
<dbReference type="GO" id="GO:0006574">
    <property type="term" value="P:L-valine catabolic process"/>
    <property type="evidence" value="ECO:0007669"/>
    <property type="project" value="TreeGrafter"/>
</dbReference>